<accession>A0A9W9JNH2</accession>
<feature type="repeat" description="ANK" evidence="1">
    <location>
        <begin position="175"/>
        <end position="200"/>
    </location>
</feature>
<keyword evidence="1" id="KW-0040">ANK repeat</keyword>
<organism evidence="2 3">
    <name type="scientific">Penicillium cf. griseofulvum</name>
    <dbReference type="NCBI Taxonomy" id="2972120"/>
    <lineage>
        <taxon>Eukaryota</taxon>
        <taxon>Fungi</taxon>
        <taxon>Dikarya</taxon>
        <taxon>Ascomycota</taxon>
        <taxon>Pezizomycotina</taxon>
        <taxon>Eurotiomycetes</taxon>
        <taxon>Eurotiomycetidae</taxon>
        <taxon>Eurotiales</taxon>
        <taxon>Aspergillaceae</taxon>
        <taxon>Penicillium</taxon>
    </lineage>
</organism>
<dbReference type="PROSITE" id="PS50297">
    <property type="entry name" value="ANK_REP_REGION"/>
    <property type="match status" value="6"/>
</dbReference>
<dbReference type="OrthoDB" id="10252171at2759"/>
<dbReference type="PANTHER" id="PTHR22677">
    <property type="entry name" value="ANKYRIN REPEAT DOMAIN-CONTAINING PROTEIN 60"/>
    <property type="match status" value="1"/>
</dbReference>
<dbReference type="PRINTS" id="PR01415">
    <property type="entry name" value="ANKYRIN"/>
</dbReference>
<dbReference type="InterPro" id="IPR036770">
    <property type="entry name" value="Ankyrin_rpt-contain_sf"/>
</dbReference>
<feature type="repeat" description="ANK" evidence="1">
    <location>
        <begin position="107"/>
        <end position="139"/>
    </location>
</feature>
<sequence>MKGYTALHIAAEQGPAESIENLLEFKADPKIRTEPRQETAIHLATCQGEFDTFSKKLRLLLRKGADIDAENFEGDTALHLAICRIGTIDVIKLLVKSGASTELKGRHGRTPLQYAVFLGREEIATALLRYKANPNCVDNNGFTPLHLAIRSNRINTEFLKILIEAGANINQEDGNHHTPLHEAVTQGRHDAVRLLLDHDAKCKPHHPELERRFGQAGFWQNFLRLPWVSQ</sequence>
<evidence type="ECO:0000313" key="2">
    <source>
        <dbReference type="EMBL" id="KAJ5200248.1"/>
    </source>
</evidence>
<gene>
    <name evidence="2" type="ORF">N7472_005452</name>
</gene>
<comment type="caution">
    <text evidence="2">The sequence shown here is derived from an EMBL/GenBank/DDBJ whole genome shotgun (WGS) entry which is preliminary data.</text>
</comment>
<protein>
    <submittedName>
        <fullName evidence="2">Uncharacterized protein</fullName>
    </submittedName>
</protein>
<feature type="repeat" description="ANK" evidence="1">
    <location>
        <begin position="36"/>
        <end position="72"/>
    </location>
</feature>
<dbReference type="PANTHER" id="PTHR22677:SF4">
    <property type="entry name" value="USHER SYNDROME TYPE-1G PROTEIN-LIKE PROTEIN"/>
    <property type="match status" value="1"/>
</dbReference>
<dbReference type="Pfam" id="PF00023">
    <property type="entry name" value="Ank"/>
    <property type="match status" value="1"/>
</dbReference>
<dbReference type="Pfam" id="PF12796">
    <property type="entry name" value="Ank_2"/>
    <property type="match status" value="2"/>
</dbReference>
<feature type="repeat" description="ANK" evidence="1">
    <location>
        <begin position="73"/>
        <end position="106"/>
    </location>
</feature>
<feature type="repeat" description="ANK" evidence="1">
    <location>
        <begin position="140"/>
        <end position="174"/>
    </location>
</feature>
<feature type="repeat" description="ANK" evidence="1">
    <location>
        <begin position="2"/>
        <end position="34"/>
    </location>
</feature>
<dbReference type="Proteomes" id="UP001150879">
    <property type="component" value="Unassembled WGS sequence"/>
</dbReference>
<dbReference type="AlphaFoldDB" id="A0A9W9JNH2"/>
<evidence type="ECO:0000256" key="1">
    <source>
        <dbReference type="PROSITE-ProRule" id="PRU00023"/>
    </source>
</evidence>
<dbReference type="PROSITE" id="PS50088">
    <property type="entry name" value="ANK_REPEAT"/>
    <property type="match status" value="6"/>
</dbReference>
<evidence type="ECO:0000313" key="3">
    <source>
        <dbReference type="Proteomes" id="UP001150879"/>
    </source>
</evidence>
<keyword evidence="3" id="KW-1185">Reference proteome</keyword>
<dbReference type="Gene3D" id="1.25.40.20">
    <property type="entry name" value="Ankyrin repeat-containing domain"/>
    <property type="match status" value="3"/>
</dbReference>
<reference evidence="2" key="2">
    <citation type="journal article" date="2023" name="IMA Fungus">
        <title>Comparative genomic study of the Penicillium genus elucidates a diverse pangenome and 15 lateral gene transfer events.</title>
        <authorList>
            <person name="Petersen C."/>
            <person name="Sorensen T."/>
            <person name="Nielsen M.R."/>
            <person name="Sondergaard T.E."/>
            <person name="Sorensen J.L."/>
            <person name="Fitzpatrick D.A."/>
            <person name="Frisvad J.C."/>
            <person name="Nielsen K.L."/>
        </authorList>
    </citation>
    <scope>NUCLEOTIDE SEQUENCE</scope>
    <source>
        <strain evidence="2">IBT 16849</strain>
    </source>
</reference>
<reference evidence="2" key="1">
    <citation type="submission" date="2022-11" db="EMBL/GenBank/DDBJ databases">
        <authorList>
            <person name="Petersen C."/>
        </authorList>
    </citation>
    <scope>NUCLEOTIDE SEQUENCE</scope>
    <source>
        <strain evidence="2">IBT 16849</strain>
    </source>
</reference>
<dbReference type="SUPFAM" id="SSF48403">
    <property type="entry name" value="Ankyrin repeat"/>
    <property type="match status" value="1"/>
</dbReference>
<dbReference type="InterPro" id="IPR002110">
    <property type="entry name" value="Ankyrin_rpt"/>
</dbReference>
<dbReference type="EMBL" id="JAPQKP010000003">
    <property type="protein sequence ID" value="KAJ5200248.1"/>
    <property type="molecule type" value="Genomic_DNA"/>
</dbReference>
<proteinExistence type="predicted"/>
<name>A0A9W9JNH2_9EURO</name>
<dbReference type="SMART" id="SM00248">
    <property type="entry name" value="ANK"/>
    <property type="match status" value="6"/>
</dbReference>
<dbReference type="InterPro" id="IPR039323">
    <property type="entry name" value="ANKRD_45/46/60"/>
</dbReference>